<dbReference type="PROSITE" id="PS51031">
    <property type="entry name" value="BESS"/>
    <property type="match status" value="1"/>
</dbReference>
<feature type="domain" description="Myb-like" evidence="4">
    <location>
        <begin position="1"/>
        <end position="65"/>
    </location>
</feature>
<dbReference type="CDD" id="cd00167">
    <property type="entry name" value="SANT"/>
    <property type="match status" value="1"/>
</dbReference>
<dbReference type="PANTHER" id="PTHR12243:SF67">
    <property type="entry name" value="COREPRESSOR OF PANGOLIN, ISOFORM A-RELATED"/>
    <property type="match status" value="1"/>
</dbReference>
<feature type="region of interest" description="Disordered" evidence="3">
    <location>
        <begin position="110"/>
        <end position="130"/>
    </location>
</feature>
<evidence type="ECO:0000256" key="3">
    <source>
        <dbReference type="SAM" id="MobiDB-lite"/>
    </source>
</evidence>
<dbReference type="InterPro" id="IPR017930">
    <property type="entry name" value="Myb_dom"/>
</dbReference>
<dbReference type="InterPro" id="IPR039353">
    <property type="entry name" value="TF_Adf1"/>
</dbReference>
<evidence type="ECO:0000313" key="9">
    <source>
        <dbReference type="Proteomes" id="UP001162164"/>
    </source>
</evidence>
<name>A0ABQ9IU00_9CUCU</name>
<feature type="compositionally biased region" description="Low complexity" evidence="3">
    <location>
        <begin position="110"/>
        <end position="125"/>
    </location>
</feature>
<dbReference type="SMART" id="SM00595">
    <property type="entry name" value="MADF"/>
    <property type="match status" value="1"/>
</dbReference>
<evidence type="ECO:0000256" key="2">
    <source>
        <dbReference type="PROSITE-ProRule" id="PRU00371"/>
    </source>
</evidence>
<organism evidence="8 9">
    <name type="scientific">Molorchus minor</name>
    <dbReference type="NCBI Taxonomy" id="1323400"/>
    <lineage>
        <taxon>Eukaryota</taxon>
        <taxon>Metazoa</taxon>
        <taxon>Ecdysozoa</taxon>
        <taxon>Arthropoda</taxon>
        <taxon>Hexapoda</taxon>
        <taxon>Insecta</taxon>
        <taxon>Pterygota</taxon>
        <taxon>Neoptera</taxon>
        <taxon>Endopterygota</taxon>
        <taxon>Coleoptera</taxon>
        <taxon>Polyphaga</taxon>
        <taxon>Cucujiformia</taxon>
        <taxon>Chrysomeloidea</taxon>
        <taxon>Cerambycidae</taxon>
        <taxon>Lamiinae</taxon>
        <taxon>Monochamini</taxon>
        <taxon>Molorchus</taxon>
    </lineage>
</organism>
<feature type="domain" description="MADF" evidence="5">
    <location>
        <begin position="14"/>
        <end position="101"/>
    </location>
</feature>
<keyword evidence="9" id="KW-1185">Reference proteome</keyword>
<dbReference type="Gene3D" id="1.10.10.60">
    <property type="entry name" value="Homeodomain-like"/>
    <property type="match status" value="1"/>
</dbReference>
<protein>
    <recommendedName>
        <fullName evidence="10">Transcription factor Adf-1</fullName>
    </recommendedName>
</protein>
<feature type="region of interest" description="Disordered" evidence="3">
    <location>
        <begin position="254"/>
        <end position="273"/>
    </location>
</feature>
<evidence type="ECO:0000256" key="1">
    <source>
        <dbReference type="ARBA" id="ARBA00004123"/>
    </source>
</evidence>
<dbReference type="Proteomes" id="UP001162164">
    <property type="component" value="Unassembled WGS sequence"/>
</dbReference>
<accession>A0ABQ9IU00</accession>
<dbReference type="Pfam" id="PF10545">
    <property type="entry name" value="MADF_DNA_bdg"/>
    <property type="match status" value="1"/>
</dbReference>
<feature type="compositionally biased region" description="Polar residues" evidence="3">
    <location>
        <begin position="257"/>
        <end position="273"/>
    </location>
</feature>
<feature type="domain" description="BESS" evidence="6">
    <location>
        <begin position="205"/>
        <end position="244"/>
    </location>
</feature>
<dbReference type="InterPro" id="IPR009057">
    <property type="entry name" value="Homeodomain-like_sf"/>
</dbReference>
<dbReference type="InterPro" id="IPR001005">
    <property type="entry name" value="SANT/Myb"/>
</dbReference>
<evidence type="ECO:0000259" key="6">
    <source>
        <dbReference type="PROSITE" id="PS51031"/>
    </source>
</evidence>
<dbReference type="EMBL" id="JAPWTJ010002557">
    <property type="protein sequence ID" value="KAJ8965702.1"/>
    <property type="molecule type" value="Genomic_DNA"/>
</dbReference>
<feature type="domain" description="HTH myb-type" evidence="7">
    <location>
        <begin position="1"/>
        <end position="69"/>
    </location>
</feature>
<dbReference type="SMART" id="SM00717">
    <property type="entry name" value="SANT"/>
    <property type="match status" value="1"/>
</dbReference>
<comment type="caution">
    <text evidence="8">The sequence shown here is derived from an EMBL/GenBank/DDBJ whole genome shotgun (WGS) entry which is preliminary data.</text>
</comment>
<sequence>MSARFQFSPEEDEKLVELVARHPALYDASHMEYKDQMMKENIWKEISNEVERSVADCKKRWRNIRDTYMKQRKPGSTGSAAKGKSKWSLLGHLEFLNKVAYERNTQSNITTEELNENSNNELNENPVEQEENTVSETIISTSNNSVNTAVNLISENGQKRTVSSTLTSCVKKRKDYSGKIIEIMQKRYTGRENMLKYIWGKNIEEDAVSTFFKSLAMTVKTFPPELIVQAKSRIHTIITELELQSIQQSQSQFSQQHCTTNLHDSRPGTSYSEAPSDIGSYYTNFSPGDISLCSDNDLTQL</sequence>
<evidence type="ECO:0000259" key="7">
    <source>
        <dbReference type="PROSITE" id="PS51294"/>
    </source>
</evidence>
<dbReference type="SUPFAM" id="SSF46689">
    <property type="entry name" value="Homeodomain-like"/>
    <property type="match status" value="1"/>
</dbReference>
<comment type="subcellular location">
    <subcellularLocation>
        <location evidence="1 2">Nucleus</location>
    </subcellularLocation>
</comment>
<dbReference type="PANTHER" id="PTHR12243">
    <property type="entry name" value="MADF DOMAIN TRANSCRIPTION FACTOR"/>
    <property type="match status" value="1"/>
</dbReference>
<evidence type="ECO:0000313" key="8">
    <source>
        <dbReference type="EMBL" id="KAJ8965702.1"/>
    </source>
</evidence>
<dbReference type="InterPro" id="IPR006578">
    <property type="entry name" value="MADF-dom"/>
</dbReference>
<gene>
    <name evidence="8" type="ORF">NQ317_006743</name>
</gene>
<dbReference type="PROSITE" id="PS51294">
    <property type="entry name" value="HTH_MYB"/>
    <property type="match status" value="1"/>
</dbReference>
<dbReference type="PROSITE" id="PS51029">
    <property type="entry name" value="MADF"/>
    <property type="match status" value="1"/>
</dbReference>
<evidence type="ECO:0000259" key="5">
    <source>
        <dbReference type="PROSITE" id="PS51029"/>
    </source>
</evidence>
<proteinExistence type="predicted"/>
<dbReference type="InterPro" id="IPR004210">
    <property type="entry name" value="BESS_motif"/>
</dbReference>
<keyword evidence="2" id="KW-0539">Nucleus</keyword>
<reference evidence="8" key="1">
    <citation type="journal article" date="2023" name="Insect Mol. Biol.">
        <title>Genome sequencing provides insights into the evolution of gene families encoding plant cell wall-degrading enzymes in longhorned beetles.</title>
        <authorList>
            <person name="Shin N.R."/>
            <person name="Okamura Y."/>
            <person name="Kirsch R."/>
            <person name="Pauchet Y."/>
        </authorList>
    </citation>
    <scope>NUCLEOTIDE SEQUENCE</scope>
    <source>
        <strain evidence="8">MMC_N1</strain>
    </source>
</reference>
<dbReference type="PROSITE" id="PS50090">
    <property type="entry name" value="MYB_LIKE"/>
    <property type="match status" value="1"/>
</dbReference>
<evidence type="ECO:0008006" key="10">
    <source>
        <dbReference type="Google" id="ProtNLM"/>
    </source>
</evidence>
<evidence type="ECO:0000259" key="4">
    <source>
        <dbReference type="PROSITE" id="PS50090"/>
    </source>
</evidence>